<sequence length="79" mass="8994">MMPGRAACDEQFNGFSSHRRPLTQTKRRAGLPLAARPARRTYSPSFDATHPVLAHSRSRSRKNDSRDCVMSVAHWRSTR</sequence>
<keyword evidence="3" id="KW-1185">Reference proteome</keyword>
<evidence type="ECO:0000256" key="1">
    <source>
        <dbReference type="SAM" id="MobiDB-lite"/>
    </source>
</evidence>
<feature type="compositionally biased region" description="Basic residues" evidence="1">
    <location>
        <begin position="17"/>
        <end position="29"/>
    </location>
</feature>
<reference evidence="2 3" key="1">
    <citation type="submission" date="2019-06" db="EMBL/GenBank/DDBJ databases">
        <title>Evolution of Burkholderia multivorans in the lungs of Cystic Fibrosis patients.</title>
        <authorList>
            <person name="Moreira L.M."/>
        </authorList>
    </citation>
    <scope>NUCLEOTIDE SEQUENCE [LARGE SCALE GENOMIC DNA]</scope>
    <source>
        <strain evidence="2 3">VC13239</strain>
    </source>
</reference>
<feature type="region of interest" description="Disordered" evidence="1">
    <location>
        <begin position="1"/>
        <end position="79"/>
    </location>
</feature>
<comment type="caution">
    <text evidence="2">The sequence shown here is derived from an EMBL/GenBank/DDBJ whole genome shotgun (WGS) entry which is preliminary data.</text>
</comment>
<dbReference type="Proteomes" id="UP001248067">
    <property type="component" value="Unassembled WGS sequence"/>
</dbReference>
<dbReference type="EMBL" id="VJSY01000005">
    <property type="protein sequence ID" value="MDR8752521.1"/>
    <property type="molecule type" value="Genomic_DNA"/>
</dbReference>
<evidence type="ECO:0000313" key="3">
    <source>
        <dbReference type="Proteomes" id="UP001248067"/>
    </source>
</evidence>
<accession>A0ABU2DYC0</accession>
<name>A0ABU2DYC0_9BURK</name>
<proteinExistence type="predicted"/>
<organism evidence="2 3">
    <name type="scientific">Burkholderia pseudomultivorans</name>
    <dbReference type="NCBI Taxonomy" id="1207504"/>
    <lineage>
        <taxon>Bacteria</taxon>
        <taxon>Pseudomonadati</taxon>
        <taxon>Pseudomonadota</taxon>
        <taxon>Betaproteobacteria</taxon>
        <taxon>Burkholderiales</taxon>
        <taxon>Burkholderiaceae</taxon>
        <taxon>Burkholderia</taxon>
        <taxon>Burkholderia cepacia complex</taxon>
    </lineage>
</organism>
<protein>
    <submittedName>
        <fullName evidence="2">Uncharacterized protein</fullName>
    </submittedName>
</protein>
<gene>
    <name evidence="2" type="ORF">FEQ00_00927</name>
</gene>
<evidence type="ECO:0000313" key="2">
    <source>
        <dbReference type="EMBL" id="MDR8752521.1"/>
    </source>
</evidence>